<keyword evidence="2" id="KW-1185">Reference proteome</keyword>
<name>A0A8K0KTB3_9PEZI</name>
<dbReference type="AlphaFoldDB" id="A0A8K0KTB3"/>
<sequence>MNTRWSYKYAALTVSSLATSRRPSKQYHRITMTATTRPHFIICALPMDDSAQSDLSIKHAHTYGSEEIRSQVAAMQESLEKEGIDFDMAFVSPKTGVQRLREAMDKSKACRGVVVGYGVRGHPDPKVCVP</sequence>
<reference evidence="1" key="1">
    <citation type="submission" date="2021-07" db="EMBL/GenBank/DDBJ databases">
        <title>Elsinoe batatas strain:CRI-CJ2 Genome sequencing and assembly.</title>
        <authorList>
            <person name="Huang L."/>
        </authorList>
    </citation>
    <scope>NUCLEOTIDE SEQUENCE</scope>
    <source>
        <strain evidence="1">CRI-CJ2</strain>
    </source>
</reference>
<accession>A0A8K0KTB3</accession>
<organism evidence="1 2">
    <name type="scientific">Elsinoe batatas</name>
    <dbReference type="NCBI Taxonomy" id="2601811"/>
    <lineage>
        <taxon>Eukaryota</taxon>
        <taxon>Fungi</taxon>
        <taxon>Dikarya</taxon>
        <taxon>Ascomycota</taxon>
        <taxon>Pezizomycotina</taxon>
        <taxon>Dothideomycetes</taxon>
        <taxon>Dothideomycetidae</taxon>
        <taxon>Myriangiales</taxon>
        <taxon>Elsinoaceae</taxon>
        <taxon>Elsinoe</taxon>
    </lineage>
</organism>
<dbReference type="EMBL" id="JAESVG020000010">
    <property type="protein sequence ID" value="KAG8623127.1"/>
    <property type="molecule type" value="Genomic_DNA"/>
</dbReference>
<proteinExistence type="predicted"/>
<gene>
    <name evidence="1" type="ORF">KVT40_008103</name>
</gene>
<evidence type="ECO:0000313" key="2">
    <source>
        <dbReference type="Proteomes" id="UP000809789"/>
    </source>
</evidence>
<dbReference type="Proteomes" id="UP000809789">
    <property type="component" value="Unassembled WGS sequence"/>
</dbReference>
<protein>
    <submittedName>
        <fullName evidence="1">Uncharacterized protein</fullName>
    </submittedName>
</protein>
<evidence type="ECO:0000313" key="1">
    <source>
        <dbReference type="EMBL" id="KAG8623127.1"/>
    </source>
</evidence>
<comment type="caution">
    <text evidence="1">The sequence shown here is derived from an EMBL/GenBank/DDBJ whole genome shotgun (WGS) entry which is preliminary data.</text>
</comment>